<dbReference type="Proteomes" id="UP000235682">
    <property type="component" value="Unassembled WGS sequence"/>
</dbReference>
<keyword evidence="5" id="KW-0547">Nucleotide-binding</keyword>
<accession>A0A2N6SLS7</accession>
<dbReference type="STRING" id="84521.SAMN04487994_100184"/>
<evidence type="ECO:0000256" key="3">
    <source>
        <dbReference type="ARBA" id="ARBA00022475"/>
    </source>
</evidence>
<keyword evidence="4 10" id="KW-0812">Transmembrane</keyword>
<dbReference type="InterPro" id="IPR017871">
    <property type="entry name" value="ABC_transporter-like_CS"/>
</dbReference>
<dbReference type="SMART" id="SM00382">
    <property type="entry name" value="AAA"/>
    <property type="match status" value="1"/>
</dbReference>
<dbReference type="GO" id="GO:0015421">
    <property type="term" value="F:ABC-type oligopeptide transporter activity"/>
    <property type="evidence" value="ECO:0007669"/>
    <property type="project" value="TreeGrafter"/>
</dbReference>
<comment type="subcellular location">
    <subcellularLocation>
        <location evidence="1">Cell membrane</location>
        <topology evidence="1">Multi-pass membrane protein</topology>
    </subcellularLocation>
</comment>
<dbReference type="PANTHER" id="PTHR43394:SF1">
    <property type="entry name" value="ATP-BINDING CASSETTE SUB-FAMILY B MEMBER 10, MITOCHONDRIAL"/>
    <property type="match status" value="1"/>
</dbReference>
<evidence type="ECO:0000313" key="14">
    <source>
        <dbReference type="Proteomes" id="UP000235682"/>
    </source>
</evidence>
<dbReference type="PROSITE" id="PS50929">
    <property type="entry name" value="ABC_TM1F"/>
    <property type="match status" value="1"/>
</dbReference>
<name>A0A2N6SLS7_9LACT</name>
<dbReference type="GO" id="GO:0016887">
    <property type="term" value="F:ATP hydrolysis activity"/>
    <property type="evidence" value="ECO:0007669"/>
    <property type="project" value="InterPro"/>
</dbReference>
<evidence type="ECO:0000256" key="7">
    <source>
        <dbReference type="ARBA" id="ARBA00022989"/>
    </source>
</evidence>
<keyword evidence="7 10" id="KW-1133">Transmembrane helix</keyword>
<reference evidence="13 14" key="1">
    <citation type="submission" date="2017-09" db="EMBL/GenBank/DDBJ databases">
        <title>Bacterial strain isolated from the female urinary microbiota.</title>
        <authorList>
            <person name="Thomas-White K."/>
            <person name="Kumar N."/>
            <person name="Forster S."/>
            <person name="Putonti C."/>
            <person name="Lawley T."/>
            <person name="Wolfe A.J."/>
        </authorList>
    </citation>
    <scope>NUCLEOTIDE SEQUENCE [LARGE SCALE GENOMIC DNA]</scope>
    <source>
        <strain evidence="13 14">UMB0852</strain>
    </source>
</reference>
<keyword evidence="8 10" id="KW-0472">Membrane</keyword>
<evidence type="ECO:0000256" key="1">
    <source>
        <dbReference type="ARBA" id="ARBA00004651"/>
    </source>
</evidence>
<dbReference type="Pfam" id="PF00664">
    <property type="entry name" value="ABC_membrane"/>
    <property type="match status" value="1"/>
</dbReference>
<evidence type="ECO:0000259" key="12">
    <source>
        <dbReference type="PROSITE" id="PS50929"/>
    </source>
</evidence>
<gene>
    <name evidence="13" type="ORF">CJ205_06445</name>
</gene>
<evidence type="ECO:0000256" key="9">
    <source>
        <dbReference type="SAM" id="MobiDB-lite"/>
    </source>
</evidence>
<feature type="transmembrane region" description="Helical" evidence="10">
    <location>
        <begin position="413"/>
        <end position="434"/>
    </location>
</feature>
<evidence type="ECO:0000313" key="13">
    <source>
        <dbReference type="EMBL" id="PMC58037.1"/>
    </source>
</evidence>
<feature type="region of interest" description="Disordered" evidence="9">
    <location>
        <begin position="710"/>
        <end position="734"/>
    </location>
</feature>
<comment type="caution">
    <text evidence="13">The sequence shown here is derived from an EMBL/GenBank/DDBJ whole genome shotgun (WGS) entry which is preliminary data.</text>
</comment>
<keyword evidence="3" id="KW-1003">Cell membrane</keyword>
<dbReference type="Pfam" id="PF00005">
    <property type="entry name" value="ABC_tran"/>
    <property type="match status" value="1"/>
</dbReference>
<feature type="domain" description="ABC transporter" evidence="11">
    <location>
        <begin position="470"/>
        <end position="705"/>
    </location>
</feature>
<evidence type="ECO:0000256" key="2">
    <source>
        <dbReference type="ARBA" id="ARBA00022448"/>
    </source>
</evidence>
<dbReference type="GO" id="GO:0005524">
    <property type="term" value="F:ATP binding"/>
    <property type="evidence" value="ECO:0007669"/>
    <property type="project" value="UniProtKB-KW"/>
</dbReference>
<dbReference type="Gene3D" id="3.40.50.300">
    <property type="entry name" value="P-loop containing nucleotide triphosphate hydrolases"/>
    <property type="match status" value="1"/>
</dbReference>
<evidence type="ECO:0000256" key="5">
    <source>
        <dbReference type="ARBA" id="ARBA00022741"/>
    </source>
</evidence>
<dbReference type="CDD" id="cd18548">
    <property type="entry name" value="ABC_6TM_Tm287_like"/>
    <property type="match status" value="1"/>
</dbReference>
<dbReference type="InterPro" id="IPR039421">
    <property type="entry name" value="Type_1_exporter"/>
</dbReference>
<proteinExistence type="predicted"/>
<evidence type="ECO:0000256" key="6">
    <source>
        <dbReference type="ARBA" id="ARBA00022840"/>
    </source>
</evidence>
<keyword evidence="14" id="KW-1185">Reference proteome</keyword>
<dbReference type="SUPFAM" id="SSF90123">
    <property type="entry name" value="ABC transporter transmembrane region"/>
    <property type="match status" value="1"/>
</dbReference>
<feature type="transmembrane region" description="Helical" evidence="10">
    <location>
        <begin position="267"/>
        <end position="287"/>
    </location>
</feature>
<feature type="domain" description="ABC transmembrane type-1" evidence="12">
    <location>
        <begin position="197"/>
        <end position="436"/>
    </location>
</feature>
<dbReference type="PROSITE" id="PS00211">
    <property type="entry name" value="ABC_TRANSPORTER_1"/>
    <property type="match status" value="1"/>
</dbReference>
<organism evidence="13 14">
    <name type="scientific">Dolosicoccus paucivorans</name>
    <dbReference type="NCBI Taxonomy" id="84521"/>
    <lineage>
        <taxon>Bacteria</taxon>
        <taxon>Bacillati</taxon>
        <taxon>Bacillota</taxon>
        <taxon>Bacilli</taxon>
        <taxon>Lactobacillales</taxon>
        <taxon>Aerococcaceae</taxon>
        <taxon>Dolosicoccus</taxon>
    </lineage>
</organism>
<dbReference type="AlphaFoldDB" id="A0A2N6SLS7"/>
<evidence type="ECO:0000256" key="8">
    <source>
        <dbReference type="ARBA" id="ARBA00023136"/>
    </source>
</evidence>
<dbReference type="GO" id="GO:0005886">
    <property type="term" value="C:plasma membrane"/>
    <property type="evidence" value="ECO:0007669"/>
    <property type="project" value="UniProtKB-SubCell"/>
</dbReference>
<feature type="transmembrane region" description="Helical" evidence="10">
    <location>
        <begin position="293"/>
        <end position="314"/>
    </location>
</feature>
<feature type="compositionally biased region" description="Basic and acidic residues" evidence="9">
    <location>
        <begin position="711"/>
        <end position="724"/>
    </location>
</feature>
<dbReference type="PANTHER" id="PTHR43394">
    <property type="entry name" value="ATP-DEPENDENT PERMEASE MDL1, MITOCHONDRIAL"/>
    <property type="match status" value="1"/>
</dbReference>
<dbReference type="RefSeq" id="WP_102227391.1">
    <property type="nucleotide sequence ID" value="NZ_PNFY01000003.1"/>
</dbReference>
<dbReference type="InterPro" id="IPR027417">
    <property type="entry name" value="P-loop_NTPase"/>
</dbReference>
<dbReference type="InterPro" id="IPR003593">
    <property type="entry name" value="AAA+_ATPase"/>
</dbReference>
<evidence type="ECO:0000259" key="11">
    <source>
        <dbReference type="PROSITE" id="PS50893"/>
    </source>
</evidence>
<dbReference type="InterPro" id="IPR011527">
    <property type="entry name" value="ABC1_TM_dom"/>
</dbReference>
<keyword evidence="6" id="KW-0067">ATP-binding</keyword>
<feature type="transmembrane region" description="Helical" evidence="10">
    <location>
        <begin position="197"/>
        <end position="216"/>
    </location>
</feature>
<dbReference type="EMBL" id="PNHE01000028">
    <property type="protein sequence ID" value="PMC58037.1"/>
    <property type="molecule type" value="Genomic_DNA"/>
</dbReference>
<dbReference type="OrthoDB" id="9770415at2"/>
<dbReference type="PROSITE" id="PS50893">
    <property type="entry name" value="ABC_TRANSPORTER_2"/>
    <property type="match status" value="1"/>
</dbReference>
<sequence>MKSLWKQIKPFWPLVLFIIMFQIVQSYTTLLLPDYTSKLIDVGIQDKGFEYAVPFKISQDDYEQIIMYATPEERQLFEEHYELNQQTYQLKEGVQSDPAQLESLSRSLTDLFALFGALNEGQEVIEEKMQHEGMNAQDLATLSPEAVRTTLNDELNKLGPNVKHSVAIHYIQRLYERTGGSLDDYQMSYLLSEGKKMGVLSFISLAAALCAHYISAKVGAKVGRILRRDTFKKVLSFSQEDTNEFSTASLITRSTNDIQQIQMVVTLLLRMTMYAPILAAGAVMHVLKTNVQMSWIIALAVGIVVAIVSGLLYLTMPKFKLLQQQVDEVNLQAREVLTGLEVIRAFGRQNYAERQFDQANTQLRDTYLFTNRLMSLMMPLMMVVMNGISVLIVWTSAGLIAEGQMQVGAMTAFINYTIQIIFAFLMVSMMAVILPRALVSADRVQEVLDKPLSIKNPENPVELTDPKGVVEFNSVDFAYPKAKENTLTNLNFKAEPGKTTAIIGSTGSGKSTLVNLMLRFYDVTSGSITIDGVDIRDMDLHHLRDLIGLVTQKATLFSGTIASNIKYGAEDISQQAMEKAAEIAHASEFIEDKSGGYDSHIAQGGGNVSGGQKQRLSIARAIAKDPLIYIFDDSFSALDYSTDASLRQALNENVQDATVFIVAQRISTIINAEQIIVLDHGEIAGIGDHSELMKTSRVYREIATSQLSENELDRHTKGGYRPEDYETFTKGGHD</sequence>
<dbReference type="Gene3D" id="1.20.1560.10">
    <property type="entry name" value="ABC transporter type 1, transmembrane domain"/>
    <property type="match status" value="1"/>
</dbReference>
<dbReference type="InterPro" id="IPR003439">
    <property type="entry name" value="ABC_transporter-like_ATP-bd"/>
</dbReference>
<dbReference type="SUPFAM" id="SSF52540">
    <property type="entry name" value="P-loop containing nucleoside triphosphate hydrolases"/>
    <property type="match status" value="1"/>
</dbReference>
<dbReference type="FunFam" id="3.40.50.300:FF:000221">
    <property type="entry name" value="Multidrug ABC transporter ATP-binding protein"/>
    <property type="match status" value="1"/>
</dbReference>
<dbReference type="InterPro" id="IPR036640">
    <property type="entry name" value="ABC1_TM_sf"/>
</dbReference>
<keyword evidence="2" id="KW-0813">Transport</keyword>
<feature type="transmembrane region" description="Helical" evidence="10">
    <location>
        <begin position="380"/>
        <end position="401"/>
    </location>
</feature>
<evidence type="ECO:0000256" key="4">
    <source>
        <dbReference type="ARBA" id="ARBA00022692"/>
    </source>
</evidence>
<protein>
    <submittedName>
        <fullName evidence="13">ABC transporter</fullName>
    </submittedName>
</protein>
<evidence type="ECO:0000256" key="10">
    <source>
        <dbReference type="SAM" id="Phobius"/>
    </source>
</evidence>